<feature type="coiled-coil region" evidence="5">
    <location>
        <begin position="59"/>
        <end position="86"/>
    </location>
</feature>
<feature type="signal peptide" evidence="6">
    <location>
        <begin position="1"/>
        <end position="27"/>
    </location>
</feature>
<dbReference type="InterPro" id="IPR014716">
    <property type="entry name" value="Fibrinogen_a/b/g_C_1"/>
</dbReference>
<reference evidence="8" key="1">
    <citation type="submission" date="2009-08" db="EMBL/GenBank/DDBJ databases">
        <title>Annotation of Salpingoeca rosetta.</title>
        <authorList>
            <consortium name="The Broad Institute Genome Sequencing Platform"/>
            <person name="Russ C."/>
            <person name="Cuomo C."/>
            <person name="Burger G."/>
            <person name="Gray M.W."/>
            <person name="Holland P.W.H."/>
            <person name="King N."/>
            <person name="Lang F.B.F."/>
            <person name="Roger A.J."/>
            <person name="Ruiz-Trillo I."/>
            <person name="Young S.K."/>
            <person name="Zeng Q."/>
            <person name="Gargeya S."/>
            <person name="Alvarado L."/>
            <person name="Berlin A."/>
            <person name="Chapman S.B."/>
            <person name="Chen Z."/>
            <person name="Freedman E."/>
            <person name="Gellesch M."/>
            <person name="Goldberg J."/>
            <person name="Griggs A."/>
            <person name="Gujja S."/>
            <person name="Heilman E."/>
            <person name="Heiman D."/>
            <person name="Howarth C."/>
            <person name="Mehta T."/>
            <person name="Neiman D."/>
            <person name="Pearson M."/>
            <person name="Roberts A."/>
            <person name="Saif S."/>
            <person name="Shea T."/>
            <person name="Shenoy N."/>
            <person name="Sisk P."/>
            <person name="Stolte C."/>
            <person name="Sykes S."/>
            <person name="White J."/>
            <person name="Yandava C."/>
            <person name="Haas B."/>
            <person name="Nusbaum C."/>
            <person name="Birren B."/>
        </authorList>
    </citation>
    <scope>NUCLEOTIDE SEQUENCE [LARGE SCALE GENOMIC DNA]</scope>
    <source>
        <strain evidence="8">ATCC 50818</strain>
    </source>
</reference>
<evidence type="ECO:0000256" key="1">
    <source>
        <dbReference type="ARBA" id="ARBA00022723"/>
    </source>
</evidence>
<dbReference type="AlphaFoldDB" id="F2USW0"/>
<name>F2USW0_SALR5</name>
<evidence type="ECO:0000313" key="9">
    <source>
        <dbReference type="Proteomes" id="UP000007799"/>
    </source>
</evidence>
<evidence type="ECO:0000313" key="8">
    <source>
        <dbReference type="EMBL" id="EGD81219.1"/>
    </source>
</evidence>
<keyword evidence="5" id="KW-0175">Coiled coil</keyword>
<dbReference type="InterPro" id="IPR036056">
    <property type="entry name" value="Fibrinogen-like_C"/>
</dbReference>
<proteinExistence type="predicted"/>
<dbReference type="GO" id="GO:0046872">
    <property type="term" value="F:metal ion binding"/>
    <property type="evidence" value="ECO:0007669"/>
    <property type="project" value="UniProtKB-KW"/>
</dbReference>
<dbReference type="GO" id="GO:0070492">
    <property type="term" value="F:oligosaccharide binding"/>
    <property type="evidence" value="ECO:0007669"/>
    <property type="project" value="TreeGrafter"/>
</dbReference>
<dbReference type="EMBL" id="GL832996">
    <property type="protein sequence ID" value="EGD81219.1"/>
    <property type="molecule type" value="Genomic_DNA"/>
</dbReference>
<dbReference type="SUPFAM" id="SSF56496">
    <property type="entry name" value="Fibrinogen C-terminal domain-like"/>
    <property type="match status" value="1"/>
</dbReference>
<sequence>MTLTEASLCALVRVLVVCVVGVVVVDGAELQSYDGNVFIEVSSGADAFVVRSGEEPTSLFGLKDNITRTNERLDALRSEVEDTANSVAAISTAQERVLANVTEHVSSLRTAIADVEVKVSTMSSETSGATASLATALQAAEGNLDRLARQHSAELSFLAGNFSSELSRQLSEQEEAFGNVIASLVSDTASARESLRTQVLQETEQNAASQIAAATANTLAPGELPTASTLPDCTAQTTGRLRFKDNSVQLCIEVTSEQYQWRGVDVPRPTGLSTSEAAASCKEALASQKALGLNIGDGVHWIKKGGSGSPTQVWCDMTSDGGGWTLVAYAGSISGNKQNTAGTSFFFPLFGHYGTYDPEAPSTRSTFSLLKDAMFSHLFVASSQILAKRTTVPQHQMIFPVANVDDYNQNQLPPVPYLRVTRDGTNYYDRTNINIFPNYGCKMPCYTGYDDNWCTTLDCDSSNQDNAGSFNSKVSHRAMLYWEINEGSYSASQWFHATPLNMHRSSSAENTVQDIEFYLRESTTY</sequence>
<keyword evidence="6" id="KW-0732">Signal</keyword>
<keyword evidence="1" id="KW-0479">Metal-binding</keyword>
<organism evidence="9">
    <name type="scientific">Salpingoeca rosetta (strain ATCC 50818 / BSB-021)</name>
    <dbReference type="NCBI Taxonomy" id="946362"/>
    <lineage>
        <taxon>Eukaryota</taxon>
        <taxon>Choanoflagellata</taxon>
        <taxon>Craspedida</taxon>
        <taxon>Salpingoecidae</taxon>
        <taxon>Salpingoeca</taxon>
    </lineage>
</organism>
<keyword evidence="4" id="KW-1015">Disulfide bond</keyword>
<evidence type="ECO:0000256" key="4">
    <source>
        <dbReference type="ARBA" id="ARBA00023157"/>
    </source>
</evidence>
<evidence type="ECO:0000259" key="7">
    <source>
        <dbReference type="PROSITE" id="PS51406"/>
    </source>
</evidence>
<evidence type="ECO:0000256" key="2">
    <source>
        <dbReference type="ARBA" id="ARBA00022734"/>
    </source>
</evidence>
<dbReference type="PANTHER" id="PTHR16146">
    <property type="entry name" value="INTELECTIN"/>
    <property type="match status" value="1"/>
</dbReference>
<evidence type="ECO:0000256" key="5">
    <source>
        <dbReference type="SAM" id="Coils"/>
    </source>
</evidence>
<protein>
    <recommendedName>
        <fullName evidence="7">Fibrinogen C-terminal domain-containing protein</fullName>
    </recommendedName>
</protein>
<gene>
    <name evidence="8" type="ORF">PTSG_11257</name>
</gene>
<dbReference type="GO" id="GO:0005615">
    <property type="term" value="C:extracellular space"/>
    <property type="evidence" value="ECO:0007669"/>
    <property type="project" value="TreeGrafter"/>
</dbReference>
<dbReference type="InParanoid" id="F2USW0"/>
<feature type="chain" id="PRO_5003288807" description="Fibrinogen C-terminal domain-containing protein" evidence="6">
    <location>
        <begin position="28"/>
        <end position="525"/>
    </location>
</feature>
<keyword evidence="3" id="KW-0106">Calcium</keyword>
<dbReference type="Proteomes" id="UP000007799">
    <property type="component" value="Unassembled WGS sequence"/>
</dbReference>
<dbReference type="NCBIfam" id="NF040941">
    <property type="entry name" value="GGGWT_bact"/>
    <property type="match status" value="1"/>
</dbReference>
<dbReference type="KEGG" id="sre:PTSG_11257"/>
<dbReference type="PROSITE" id="PS51406">
    <property type="entry name" value="FIBRINOGEN_C_2"/>
    <property type="match status" value="1"/>
</dbReference>
<evidence type="ECO:0000256" key="6">
    <source>
        <dbReference type="SAM" id="SignalP"/>
    </source>
</evidence>
<dbReference type="OrthoDB" id="5985694at2759"/>
<dbReference type="Gene3D" id="3.90.215.10">
    <property type="entry name" value="Gamma Fibrinogen, chain A, domain 1"/>
    <property type="match status" value="1"/>
</dbReference>
<keyword evidence="2" id="KW-0430">Lectin</keyword>
<dbReference type="GeneID" id="16068277"/>
<evidence type="ECO:0000256" key="3">
    <source>
        <dbReference type="ARBA" id="ARBA00022837"/>
    </source>
</evidence>
<dbReference type="PANTHER" id="PTHR16146:SF46">
    <property type="entry name" value="INTELECTIN-1A-RELATED"/>
    <property type="match status" value="1"/>
</dbReference>
<keyword evidence="9" id="KW-1185">Reference proteome</keyword>
<feature type="domain" description="Fibrinogen C-terminal" evidence="7">
    <location>
        <begin position="272"/>
        <end position="327"/>
    </location>
</feature>
<accession>F2USW0</accession>
<dbReference type="InterPro" id="IPR002181">
    <property type="entry name" value="Fibrinogen_a/b/g_C_dom"/>
</dbReference>
<dbReference type="RefSeq" id="XP_004987753.1">
    <property type="nucleotide sequence ID" value="XM_004987696.1"/>
</dbReference>